<keyword evidence="3" id="KW-1185">Reference proteome</keyword>
<accession>A0ABN6ZKY0</accession>
<feature type="signal peptide" evidence="1">
    <location>
        <begin position="1"/>
        <end position="20"/>
    </location>
</feature>
<proteinExistence type="predicted"/>
<evidence type="ECO:0000256" key="1">
    <source>
        <dbReference type="SAM" id="SignalP"/>
    </source>
</evidence>
<evidence type="ECO:0000313" key="3">
    <source>
        <dbReference type="Proteomes" id="UP001432099"/>
    </source>
</evidence>
<sequence>MKKINKPKLSTVLMAGSALAAGVGITLLTKTMVKYKEKKEEEKQLKSLEDEEFNDLFE</sequence>
<feature type="chain" id="PRO_5046923736" description="DUF3042 family protein" evidence="1">
    <location>
        <begin position="21"/>
        <end position="58"/>
    </location>
</feature>
<dbReference type="Proteomes" id="UP001432099">
    <property type="component" value="Chromosome"/>
</dbReference>
<reference evidence="2" key="1">
    <citation type="journal article" date="2024" name="Int. J. Syst. Evol. Microbiol.">
        <title>Turicibacter faecis sp. nov., isolated from faeces of heart failure mouse model.</title>
        <authorList>
            <person name="Imamura Y."/>
            <person name="Motooka D."/>
            <person name="Nakajima Y."/>
            <person name="Ito S."/>
            <person name="Kitakaze M."/>
            <person name="Iida T."/>
            <person name="Nakamura S."/>
        </authorList>
    </citation>
    <scope>NUCLEOTIDE SEQUENCE</scope>
    <source>
        <strain evidence="2">TC023</strain>
    </source>
</reference>
<dbReference type="EMBL" id="AP028127">
    <property type="protein sequence ID" value="BEH92037.1"/>
    <property type="molecule type" value="Genomic_DNA"/>
</dbReference>
<keyword evidence="1" id="KW-0732">Signal</keyword>
<protein>
    <recommendedName>
        <fullName evidence="4">DUF3042 family protein</fullName>
    </recommendedName>
</protein>
<evidence type="ECO:0008006" key="4">
    <source>
        <dbReference type="Google" id="ProtNLM"/>
    </source>
</evidence>
<name>A0ABN6ZKY0_9FIRM</name>
<evidence type="ECO:0000313" key="2">
    <source>
        <dbReference type="EMBL" id="BEH92037.1"/>
    </source>
</evidence>
<dbReference type="RefSeq" id="WP_161831474.1">
    <property type="nucleotide sequence ID" value="NZ_AP028127.1"/>
</dbReference>
<organism evidence="2 3">
    <name type="scientific">Turicibacter faecis</name>
    <dbReference type="NCBI Taxonomy" id="2963365"/>
    <lineage>
        <taxon>Bacteria</taxon>
        <taxon>Bacillati</taxon>
        <taxon>Bacillota</taxon>
        <taxon>Erysipelotrichia</taxon>
        <taxon>Erysipelotrichales</taxon>
        <taxon>Turicibacteraceae</taxon>
        <taxon>Turicibacter</taxon>
    </lineage>
</organism>
<gene>
    <name evidence="2" type="ORF">T23_21390</name>
</gene>